<keyword evidence="3" id="KW-0540">Nuclease</keyword>
<gene>
    <name evidence="9" type="ORF">A2714_03205</name>
</gene>
<dbReference type="AlphaFoldDB" id="A0A1F7Y2Q7"/>
<dbReference type="GO" id="GO:0004518">
    <property type="term" value="F:nuclease activity"/>
    <property type="evidence" value="ECO:0007669"/>
    <property type="project" value="UniProtKB-KW"/>
</dbReference>
<evidence type="ECO:0000256" key="5">
    <source>
        <dbReference type="ARBA" id="ARBA00022801"/>
    </source>
</evidence>
<comment type="cofactor">
    <cofactor evidence="1">
        <name>Mg(2+)</name>
        <dbReference type="ChEBI" id="CHEBI:18420"/>
    </cofactor>
</comment>
<keyword evidence="6" id="KW-0460">Magnesium</keyword>
<dbReference type="EMBL" id="MGGE01000023">
    <property type="protein sequence ID" value="OGM21189.1"/>
    <property type="molecule type" value="Genomic_DNA"/>
</dbReference>
<dbReference type="CDD" id="cd18741">
    <property type="entry name" value="PIN_VapC4-5_FitB-like"/>
    <property type="match status" value="1"/>
</dbReference>
<reference evidence="9 10" key="1">
    <citation type="journal article" date="2016" name="Nat. Commun.">
        <title>Thousands of microbial genomes shed light on interconnected biogeochemical processes in an aquifer system.</title>
        <authorList>
            <person name="Anantharaman K."/>
            <person name="Brown C.T."/>
            <person name="Hug L.A."/>
            <person name="Sharon I."/>
            <person name="Castelle C.J."/>
            <person name="Probst A.J."/>
            <person name="Thomas B.C."/>
            <person name="Singh A."/>
            <person name="Wilkins M.J."/>
            <person name="Karaoz U."/>
            <person name="Brodie E.L."/>
            <person name="Williams K.H."/>
            <person name="Hubbard S.S."/>
            <person name="Banfield J.F."/>
        </authorList>
    </citation>
    <scope>NUCLEOTIDE SEQUENCE [LARGE SCALE GENOMIC DNA]</scope>
</reference>
<comment type="caution">
    <text evidence="9">The sequence shown here is derived from an EMBL/GenBank/DDBJ whole genome shotgun (WGS) entry which is preliminary data.</text>
</comment>
<evidence type="ECO:0000256" key="7">
    <source>
        <dbReference type="ARBA" id="ARBA00038093"/>
    </source>
</evidence>
<dbReference type="SUPFAM" id="SSF88723">
    <property type="entry name" value="PIN domain-like"/>
    <property type="match status" value="1"/>
</dbReference>
<protein>
    <recommendedName>
        <fullName evidence="8">PIN domain-containing protein</fullName>
    </recommendedName>
</protein>
<evidence type="ECO:0000256" key="2">
    <source>
        <dbReference type="ARBA" id="ARBA00022649"/>
    </source>
</evidence>
<evidence type="ECO:0000313" key="10">
    <source>
        <dbReference type="Proteomes" id="UP000178419"/>
    </source>
</evidence>
<proteinExistence type="inferred from homology"/>
<dbReference type="PANTHER" id="PTHR33653">
    <property type="entry name" value="RIBONUCLEASE VAPC2"/>
    <property type="match status" value="1"/>
</dbReference>
<keyword evidence="4" id="KW-0479">Metal-binding</keyword>
<dbReference type="GO" id="GO:0016787">
    <property type="term" value="F:hydrolase activity"/>
    <property type="evidence" value="ECO:0007669"/>
    <property type="project" value="UniProtKB-KW"/>
</dbReference>
<dbReference type="GO" id="GO:0046872">
    <property type="term" value="F:metal ion binding"/>
    <property type="evidence" value="ECO:0007669"/>
    <property type="project" value="UniProtKB-KW"/>
</dbReference>
<sequence length="129" mass="14754">MYLLDTDVIIWVLRNKKEVIESVSKLKDKDPLAISTITIAEIYMNVFPAEIPTTEEFLYKHIICDVDDLTAKQGGLYWQQYTKNFSSLSLADCLIAATARTNNLTLVSLNTRHFPMKDVKVLNPLEFVK</sequence>
<feature type="domain" description="PIN" evidence="8">
    <location>
        <begin position="2"/>
        <end position="112"/>
    </location>
</feature>
<dbReference type="Proteomes" id="UP000178419">
    <property type="component" value="Unassembled WGS sequence"/>
</dbReference>
<dbReference type="Gene3D" id="3.40.50.1010">
    <property type="entry name" value="5'-nuclease"/>
    <property type="match status" value="1"/>
</dbReference>
<dbReference type="Pfam" id="PF01850">
    <property type="entry name" value="PIN"/>
    <property type="match status" value="1"/>
</dbReference>
<organism evidence="9 10">
    <name type="scientific">Candidatus Woesebacteria bacterium RIFCSPHIGHO2_01_FULL_38_9</name>
    <dbReference type="NCBI Taxonomy" id="1802492"/>
    <lineage>
        <taxon>Bacteria</taxon>
        <taxon>Candidatus Woeseibacteriota</taxon>
    </lineage>
</organism>
<keyword evidence="2" id="KW-1277">Toxin-antitoxin system</keyword>
<accession>A0A1F7Y2Q7</accession>
<dbReference type="PANTHER" id="PTHR33653:SF1">
    <property type="entry name" value="RIBONUCLEASE VAPC2"/>
    <property type="match status" value="1"/>
</dbReference>
<evidence type="ECO:0000313" key="9">
    <source>
        <dbReference type="EMBL" id="OGM21189.1"/>
    </source>
</evidence>
<dbReference type="InterPro" id="IPR002716">
    <property type="entry name" value="PIN_dom"/>
</dbReference>
<evidence type="ECO:0000259" key="8">
    <source>
        <dbReference type="Pfam" id="PF01850"/>
    </source>
</evidence>
<evidence type="ECO:0000256" key="1">
    <source>
        <dbReference type="ARBA" id="ARBA00001946"/>
    </source>
</evidence>
<evidence type="ECO:0000256" key="3">
    <source>
        <dbReference type="ARBA" id="ARBA00022722"/>
    </source>
</evidence>
<keyword evidence="5" id="KW-0378">Hydrolase</keyword>
<dbReference type="InterPro" id="IPR050556">
    <property type="entry name" value="Type_II_TA_system_RNase"/>
</dbReference>
<evidence type="ECO:0000256" key="4">
    <source>
        <dbReference type="ARBA" id="ARBA00022723"/>
    </source>
</evidence>
<comment type="similarity">
    <text evidence="7">Belongs to the PINc/VapC protein family.</text>
</comment>
<evidence type="ECO:0000256" key="6">
    <source>
        <dbReference type="ARBA" id="ARBA00022842"/>
    </source>
</evidence>
<dbReference type="InterPro" id="IPR029060">
    <property type="entry name" value="PIN-like_dom_sf"/>
</dbReference>
<name>A0A1F7Y2Q7_9BACT</name>